<name>A0A5N5T749_9CRUS</name>
<dbReference type="InterPro" id="IPR011598">
    <property type="entry name" value="bHLH_dom"/>
</dbReference>
<evidence type="ECO:0000313" key="10">
    <source>
        <dbReference type="Proteomes" id="UP000326759"/>
    </source>
</evidence>
<feature type="domain" description="BHLH" evidence="8">
    <location>
        <begin position="353"/>
        <end position="405"/>
    </location>
</feature>
<evidence type="ECO:0000256" key="4">
    <source>
        <dbReference type="ARBA" id="ARBA00023125"/>
    </source>
</evidence>
<dbReference type="GO" id="GO:0009653">
    <property type="term" value="P:anatomical structure morphogenesis"/>
    <property type="evidence" value="ECO:0007669"/>
    <property type="project" value="TreeGrafter"/>
</dbReference>
<dbReference type="GO" id="GO:0016607">
    <property type="term" value="C:nuclear speck"/>
    <property type="evidence" value="ECO:0007669"/>
    <property type="project" value="UniProtKB-SubCell"/>
</dbReference>
<keyword evidence="5" id="KW-0804">Transcription</keyword>
<feature type="region of interest" description="Disordered" evidence="7">
    <location>
        <begin position="1"/>
        <end position="39"/>
    </location>
</feature>
<dbReference type="GO" id="GO:0046983">
    <property type="term" value="F:protein dimerization activity"/>
    <property type="evidence" value="ECO:0007669"/>
    <property type="project" value="InterPro"/>
</dbReference>
<sequence length="445" mass="48936">MWSLEDEYPPDDVSEDENPATDTSEDSVEVSVTPIARPNYAQLSRLPRKFRKAFEKDLPLATSPIDFSVTPLGEGSLDRPPQGISPESHAGGGGRGGVVASPKSKLNRRKPSEPRRIIDHESATLGTRSSSKGLKRAYEEEWRTRKELKLDIPHRLNEEIPPQHPSILGHNPFINPFANPHLLLPPTWTHMARYPYAHLVGSVLAPPIGLLPSAPYPLLPLLPPRAHPTASPSNLLSEGTNLPEVEDKPHLNGIPSTSSTIVPPPVAPSSEKPKGCSKKFHSVESLLNPTEIKSEAKDASLTPVVPPEGTSIPEGSDHLSPTSPSNDVDIQNLLHRPSQSKQKQRNYKNMTRERRIEANARERSRVHTISAAFETLRRAVPSFSHNQKLSKLSVLRIASAYILSLSRLAGYDYSEGAASPSFEECVDLTTRTIQVEGKAKKKRDD</sequence>
<dbReference type="Proteomes" id="UP000326759">
    <property type="component" value="Unassembled WGS sequence"/>
</dbReference>
<keyword evidence="6" id="KW-0539">Nucleus</keyword>
<protein>
    <submittedName>
        <fullName evidence="9">Protein atonal-like protein 8</fullName>
    </submittedName>
</protein>
<dbReference type="Gene3D" id="4.10.280.10">
    <property type="entry name" value="Helix-loop-helix DNA-binding domain"/>
    <property type="match status" value="1"/>
</dbReference>
<dbReference type="SMART" id="SM00353">
    <property type="entry name" value="HLH"/>
    <property type="match status" value="1"/>
</dbReference>
<evidence type="ECO:0000256" key="1">
    <source>
        <dbReference type="ARBA" id="ARBA00004324"/>
    </source>
</evidence>
<dbReference type="GO" id="GO:0045944">
    <property type="term" value="P:positive regulation of transcription by RNA polymerase II"/>
    <property type="evidence" value="ECO:0007669"/>
    <property type="project" value="TreeGrafter"/>
</dbReference>
<dbReference type="Pfam" id="PF00010">
    <property type="entry name" value="HLH"/>
    <property type="match status" value="1"/>
</dbReference>
<dbReference type="InterPro" id="IPR050359">
    <property type="entry name" value="bHLH_transcription_factors"/>
</dbReference>
<evidence type="ECO:0000256" key="6">
    <source>
        <dbReference type="ARBA" id="ARBA00023242"/>
    </source>
</evidence>
<dbReference type="AlphaFoldDB" id="A0A5N5T749"/>
<dbReference type="GO" id="GO:0070888">
    <property type="term" value="F:E-box binding"/>
    <property type="evidence" value="ECO:0007669"/>
    <property type="project" value="TreeGrafter"/>
</dbReference>
<dbReference type="FunFam" id="4.10.280.10:FF:000052">
    <property type="entry name" value="Protein atonal homolog 8"/>
    <property type="match status" value="1"/>
</dbReference>
<accession>A0A5N5T749</accession>
<dbReference type="InterPro" id="IPR032660">
    <property type="entry name" value="ATOH8_bHLH"/>
</dbReference>
<feature type="compositionally biased region" description="Acidic residues" evidence="7">
    <location>
        <begin position="1"/>
        <end position="28"/>
    </location>
</feature>
<dbReference type="PANTHER" id="PTHR19290">
    <property type="entry name" value="BASIC HELIX-LOOP-HELIX PROTEIN NEUROGENIN-RELATED"/>
    <property type="match status" value="1"/>
</dbReference>
<evidence type="ECO:0000256" key="3">
    <source>
        <dbReference type="ARBA" id="ARBA00023015"/>
    </source>
</evidence>
<comment type="caution">
    <text evidence="9">The sequence shown here is derived from an EMBL/GenBank/DDBJ whole genome shotgun (WGS) entry which is preliminary data.</text>
</comment>
<evidence type="ECO:0000256" key="2">
    <source>
        <dbReference type="ARBA" id="ARBA00004496"/>
    </source>
</evidence>
<proteinExistence type="predicted"/>
<keyword evidence="4" id="KW-0238">DNA-binding</keyword>
<evidence type="ECO:0000313" key="9">
    <source>
        <dbReference type="EMBL" id="KAB7502474.1"/>
    </source>
</evidence>
<keyword evidence="10" id="KW-1185">Reference proteome</keyword>
<organism evidence="9 10">
    <name type="scientific">Armadillidium nasatum</name>
    <dbReference type="NCBI Taxonomy" id="96803"/>
    <lineage>
        <taxon>Eukaryota</taxon>
        <taxon>Metazoa</taxon>
        <taxon>Ecdysozoa</taxon>
        <taxon>Arthropoda</taxon>
        <taxon>Crustacea</taxon>
        <taxon>Multicrustacea</taxon>
        <taxon>Malacostraca</taxon>
        <taxon>Eumalacostraca</taxon>
        <taxon>Peracarida</taxon>
        <taxon>Isopoda</taxon>
        <taxon>Oniscidea</taxon>
        <taxon>Crinocheta</taxon>
        <taxon>Armadillidiidae</taxon>
        <taxon>Armadillidium</taxon>
    </lineage>
</organism>
<dbReference type="InterPro" id="IPR036638">
    <property type="entry name" value="HLH_DNA-bd_sf"/>
</dbReference>
<gene>
    <name evidence="9" type="primary">Atoh8</name>
    <name evidence="9" type="ORF">Anas_11666</name>
</gene>
<evidence type="ECO:0000256" key="5">
    <source>
        <dbReference type="ARBA" id="ARBA00023163"/>
    </source>
</evidence>
<dbReference type="PROSITE" id="PS50888">
    <property type="entry name" value="BHLH"/>
    <property type="match status" value="1"/>
</dbReference>
<dbReference type="GO" id="GO:0005737">
    <property type="term" value="C:cytoplasm"/>
    <property type="evidence" value="ECO:0007669"/>
    <property type="project" value="UniProtKB-SubCell"/>
</dbReference>
<dbReference type="OrthoDB" id="10001938at2759"/>
<keyword evidence="3" id="KW-0805">Transcription regulation</keyword>
<dbReference type="EMBL" id="SEYY01007430">
    <property type="protein sequence ID" value="KAB7502474.1"/>
    <property type="molecule type" value="Genomic_DNA"/>
</dbReference>
<dbReference type="CDD" id="cd11421">
    <property type="entry name" value="bHLH_TS_ATOH8"/>
    <property type="match status" value="1"/>
</dbReference>
<evidence type="ECO:0000256" key="7">
    <source>
        <dbReference type="SAM" id="MobiDB-lite"/>
    </source>
</evidence>
<dbReference type="PANTHER" id="PTHR19290:SF102">
    <property type="entry name" value="TRANSCRIPTION FACTOR ATOH8"/>
    <property type="match status" value="1"/>
</dbReference>
<dbReference type="SUPFAM" id="SSF47459">
    <property type="entry name" value="HLH, helix-loop-helix DNA-binding domain"/>
    <property type="match status" value="1"/>
</dbReference>
<comment type="subcellular location">
    <subcellularLocation>
        <location evidence="2">Cytoplasm</location>
    </subcellularLocation>
    <subcellularLocation>
        <location evidence="1">Nucleus speckle</location>
    </subcellularLocation>
</comment>
<dbReference type="GO" id="GO:0003700">
    <property type="term" value="F:DNA-binding transcription factor activity"/>
    <property type="evidence" value="ECO:0007669"/>
    <property type="project" value="InterPro"/>
</dbReference>
<evidence type="ECO:0000259" key="8">
    <source>
        <dbReference type="PROSITE" id="PS50888"/>
    </source>
</evidence>
<feature type="region of interest" description="Disordered" evidence="7">
    <location>
        <begin position="62"/>
        <end position="115"/>
    </location>
</feature>
<feature type="compositionally biased region" description="Polar residues" evidence="7">
    <location>
        <begin position="230"/>
        <end position="240"/>
    </location>
</feature>
<reference evidence="9 10" key="1">
    <citation type="journal article" date="2019" name="PLoS Biol.">
        <title>Sex chromosomes control vertical transmission of feminizing Wolbachia symbionts in an isopod.</title>
        <authorList>
            <person name="Becking T."/>
            <person name="Chebbi M.A."/>
            <person name="Giraud I."/>
            <person name="Moumen B."/>
            <person name="Laverre T."/>
            <person name="Caubet Y."/>
            <person name="Peccoud J."/>
            <person name="Gilbert C."/>
            <person name="Cordaux R."/>
        </authorList>
    </citation>
    <scope>NUCLEOTIDE SEQUENCE [LARGE SCALE GENOMIC DNA]</scope>
    <source>
        <strain evidence="9">ANa2</strain>
        <tissue evidence="9">Whole body excluding digestive tract and cuticle</tissue>
    </source>
</reference>
<feature type="region of interest" description="Disordered" evidence="7">
    <location>
        <begin position="228"/>
        <end position="327"/>
    </location>
</feature>